<sequence length="94" mass="10848">MRRVLNQSAHAAVKTKGSLFELLYRRFVTRLGHAQAIGAIAHRLCRLGWKILQDNVTYEERGPTVNKARAHRRVSKMLRELRSLGYRVDLRPAP</sequence>
<gene>
    <name evidence="1" type="ORF">LuPra_01760</name>
</gene>
<dbReference type="STRING" id="1855912.LuPra_01760"/>
<proteinExistence type="predicted"/>
<dbReference type="KEGG" id="abac:LuPra_01760"/>
<protein>
    <submittedName>
        <fullName evidence="1">Uncharacterized protein</fullName>
    </submittedName>
</protein>
<name>A0A143PJ17_LUTPR</name>
<organism evidence="1 2">
    <name type="scientific">Luteitalea pratensis</name>
    <dbReference type="NCBI Taxonomy" id="1855912"/>
    <lineage>
        <taxon>Bacteria</taxon>
        <taxon>Pseudomonadati</taxon>
        <taxon>Acidobacteriota</taxon>
        <taxon>Vicinamibacteria</taxon>
        <taxon>Vicinamibacterales</taxon>
        <taxon>Vicinamibacteraceae</taxon>
        <taxon>Luteitalea</taxon>
    </lineage>
</organism>
<keyword evidence="2" id="KW-1185">Reference proteome</keyword>
<evidence type="ECO:0000313" key="2">
    <source>
        <dbReference type="Proteomes" id="UP000076079"/>
    </source>
</evidence>
<reference evidence="1 2" key="1">
    <citation type="journal article" date="2016" name="Genome Announc.">
        <title>First Complete Genome Sequence of a Subdivision 6 Acidobacterium Strain.</title>
        <authorList>
            <person name="Huang S."/>
            <person name="Vieira S."/>
            <person name="Bunk B."/>
            <person name="Riedel T."/>
            <person name="Sproer C."/>
            <person name="Overmann J."/>
        </authorList>
    </citation>
    <scope>NUCLEOTIDE SEQUENCE [LARGE SCALE GENOMIC DNA]</scope>
    <source>
        <strain evidence="2">DSM 100886 HEG_-6_39</strain>
    </source>
</reference>
<reference evidence="2" key="2">
    <citation type="submission" date="2016-04" db="EMBL/GenBank/DDBJ databases">
        <title>First Complete Genome Sequence of a Subdivision 6 Acidobacterium.</title>
        <authorList>
            <person name="Huang S."/>
            <person name="Vieira S."/>
            <person name="Bunk B."/>
            <person name="Riedel T."/>
            <person name="Sproeer C."/>
            <person name="Overmann J."/>
        </authorList>
    </citation>
    <scope>NUCLEOTIDE SEQUENCE [LARGE SCALE GENOMIC DNA]</scope>
    <source>
        <strain evidence="2">DSM 100886 HEG_-6_39</strain>
    </source>
</reference>
<dbReference type="EMBL" id="CP015136">
    <property type="protein sequence ID" value="AMY08557.1"/>
    <property type="molecule type" value="Genomic_DNA"/>
</dbReference>
<accession>A0A143PJ17</accession>
<dbReference type="Proteomes" id="UP000076079">
    <property type="component" value="Chromosome"/>
</dbReference>
<evidence type="ECO:0000313" key="1">
    <source>
        <dbReference type="EMBL" id="AMY08557.1"/>
    </source>
</evidence>
<dbReference type="AlphaFoldDB" id="A0A143PJ17"/>